<name>A0ABS5P050_9BACI</name>
<dbReference type="Pfam" id="PF01565">
    <property type="entry name" value="FAD_binding_4"/>
    <property type="match status" value="1"/>
</dbReference>
<sequence length="441" mass="48560">MNTLELLNDLTSYLAERNLRVENGSNHSLGNSGIVNVYPKTEEGISLVLKYATDHKLTISIMGRGTKRGFGGLNETSDILLSLEDYKGVVEHTVGDMTLTVKAGTTFQEIQDYLDDTNQRIALDPFNPFEATIGGILGANDSGPKRFKYGSSRDSVIGLRILYPDGSVIRTGGKVVKNVAGYDMNKLFIGSMGTLGVISEVTFKLRPLAKYESLVLLSFPEGNMDNIKLCAKKVLDSVLEPVCMELLSPSLSDRLFHRNDYILAVSFEDVESSVHYQIKLLKDIMPANTVCNILSKEDAQVFWEKFYQITPASTSSGNNAETIAALKIGVVNFDVLKVIKKADLLQDVNNIKIEAHGGLGHGLCQLIITGAKEDILSAIEKIRKIVLGLEGYVIVKHLPFTIRKDINVWGEKPPHFFLLEGIKSKIDPNRILNPSRFVGGI</sequence>
<dbReference type="SUPFAM" id="SSF55103">
    <property type="entry name" value="FAD-linked oxidases, C-terminal domain"/>
    <property type="match status" value="1"/>
</dbReference>
<dbReference type="InterPro" id="IPR016164">
    <property type="entry name" value="FAD-linked_Oxase-like_C"/>
</dbReference>
<dbReference type="EMBL" id="JAGYPM010000007">
    <property type="protein sequence ID" value="MBS4192998.1"/>
    <property type="molecule type" value="Genomic_DNA"/>
</dbReference>
<accession>A0ABS5P050</accession>
<dbReference type="InterPro" id="IPR016169">
    <property type="entry name" value="FAD-bd_PCMH_sub2"/>
</dbReference>
<dbReference type="SUPFAM" id="SSF56176">
    <property type="entry name" value="FAD-binding/transporter-associated domain-like"/>
    <property type="match status" value="1"/>
</dbReference>
<evidence type="ECO:0000256" key="1">
    <source>
        <dbReference type="ARBA" id="ARBA00022630"/>
    </source>
</evidence>
<keyword evidence="2" id="KW-0274">FAD</keyword>
<reference evidence="5 6" key="1">
    <citation type="submission" date="2021-05" db="EMBL/GenBank/DDBJ databases">
        <title>Novel Bacillus species.</title>
        <authorList>
            <person name="Liu G."/>
        </authorList>
    </citation>
    <scope>NUCLEOTIDE SEQUENCE [LARGE SCALE GENOMIC DNA]</scope>
    <source>
        <strain evidence="5 6">FJAT-49705</strain>
    </source>
</reference>
<feature type="domain" description="FAD-binding PCMH-type" evidence="4">
    <location>
        <begin position="27"/>
        <end position="208"/>
    </location>
</feature>
<keyword evidence="6" id="KW-1185">Reference proteome</keyword>
<protein>
    <submittedName>
        <fullName evidence="5">FAD-binding oxidoreductase</fullName>
    </submittedName>
</protein>
<evidence type="ECO:0000256" key="2">
    <source>
        <dbReference type="ARBA" id="ARBA00022827"/>
    </source>
</evidence>
<dbReference type="Proteomes" id="UP000681027">
    <property type="component" value="Unassembled WGS sequence"/>
</dbReference>
<keyword evidence="3" id="KW-0560">Oxidoreductase</keyword>
<keyword evidence="1" id="KW-0285">Flavoprotein</keyword>
<dbReference type="PROSITE" id="PS51387">
    <property type="entry name" value="FAD_PCMH"/>
    <property type="match status" value="1"/>
</dbReference>
<evidence type="ECO:0000313" key="6">
    <source>
        <dbReference type="Proteomes" id="UP000681027"/>
    </source>
</evidence>
<dbReference type="InterPro" id="IPR016166">
    <property type="entry name" value="FAD-bd_PCMH"/>
</dbReference>
<evidence type="ECO:0000313" key="5">
    <source>
        <dbReference type="EMBL" id="MBS4192998.1"/>
    </source>
</evidence>
<evidence type="ECO:0000256" key="3">
    <source>
        <dbReference type="ARBA" id="ARBA00023002"/>
    </source>
</evidence>
<gene>
    <name evidence="5" type="ORF">KHA94_23070</name>
</gene>
<dbReference type="RefSeq" id="WP_213104440.1">
    <property type="nucleotide sequence ID" value="NZ_JAGYPM010000007.1"/>
</dbReference>
<proteinExistence type="predicted"/>
<dbReference type="InterPro" id="IPR006094">
    <property type="entry name" value="Oxid_FAD_bind_N"/>
</dbReference>
<evidence type="ECO:0000259" key="4">
    <source>
        <dbReference type="PROSITE" id="PS51387"/>
    </source>
</evidence>
<dbReference type="InterPro" id="IPR036318">
    <property type="entry name" value="FAD-bd_PCMH-like_sf"/>
</dbReference>
<dbReference type="Gene3D" id="3.30.465.10">
    <property type="match status" value="1"/>
</dbReference>
<organism evidence="5 6">
    <name type="scientific">Cytobacillus citreus</name>
    <dbReference type="NCBI Taxonomy" id="2833586"/>
    <lineage>
        <taxon>Bacteria</taxon>
        <taxon>Bacillati</taxon>
        <taxon>Bacillota</taxon>
        <taxon>Bacilli</taxon>
        <taxon>Bacillales</taxon>
        <taxon>Bacillaceae</taxon>
        <taxon>Cytobacillus</taxon>
    </lineage>
</organism>
<comment type="caution">
    <text evidence="5">The sequence shown here is derived from an EMBL/GenBank/DDBJ whole genome shotgun (WGS) entry which is preliminary data.</text>
</comment>
<dbReference type="PANTHER" id="PTHR11748:SF103">
    <property type="entry name" value="GLYCOLATE OXIDASE SUBUNIT GLCE"/>
    <property type="match status" value="1"/>
</dbReference>
<dbReference type="PANTHER" id="PTHR11748">
    <property type="entry name" value="D-LACTATE DEHYDROGENASE"/>
    <property type="match status" value="1"/>
</dbReference>